<protein>
    <recommendedName>
        <fullName evidence="8">Flagellar brake protein</fullName>
    </recommendedName>
</protein>
<accession>F6G913</accession>
<dbReference type="Gene3D" id="2.40.10.220">
    <property type="entry name" value="predicted glycosyltransferase like domains"/>
    <property type="match status" value="1"/>
</dbReference>
<keyword evidence="2" id="KW-0547">Nucleotide-binding</keyword>
<dbReference type="EMBL" id="CP002820">
    <property type="protein sequence ID" value="AEG71453.1"/>
    <property type="molecule type" value="Genomic_DNA"/>
</dbReference>
<dbReference type="Pfam" id="PF12945">
    <property type="entry name" value="PilZNR"/>
    <property type="match status" value="1"/>
</dbReference>
<dbReference type="KEGG" id="rsn:RSPO_m00815"/>
<proteinExistence type="predicted"/>
<dbReference type="InterPro" id="IPR012349">
    <property type="entry name" value="Split_barrel_FMN-bd"/>
</dbReference>
<dbReference type="InterPro" id="IPR009926">
    <property type="entry name" value="T3SS_YcgR_PilZN"/>
</dbReference>
<feature type="domain" description="Type III secretion system flagellar brake protein YcgR PilZN" evidence="5">
    <location>
        <begin position="127"/>
        <end position="210"/>
    </location>
</feature>
<evidence type="ECO:0000256" key="2">
    <source>
        <dbReference type="ARBA" id="ARBA00022741"/>
    </source>
</evidence>
<gene>
    <name evidence="6" type="ordered locus">RSPO_m00815</name>
</gene>
<dbReference type="Pfam" id="PF07238">
    <property type="entry name" value="PilZ"/>
    <property type="match status" value="1"/>
</dbReference>
<geneLocation type="plasmid" evidence="7"/>
<organism evidence="6 7">
    <name type="scientific">Ralstonia solanacearum (strain Po82)</name>
    <dbReference type="NCBI Taxonomy" id="1031711"/>
    <lineage>
        <taxon>Bacteria</taxon>
        <taxon>Pseudomonadati</taxon>
        <taxon>Pseudomonadota</taxon>
        <taxon>Betaproteobacteria</taxon>
        <taxon>Burkholderiales</taxon>
        <taxon>Burkholderiaceae</taxon>
        <taxon>Ralstonia</taxon>
        <taxon>Ralstonia solanacearum species complex</taxon>
    </lineage>
</organism>
<dbReference type="GO" id="GO:0035438">
    <property type="term" value="F:cyclic-di-GMP binding"/>
    <property type="evidence" value="ECO:0007669"/>
    <property type="project" value="InterPro"/>
</dbReference>
<name>F6G913_RALS8</name>
<evidence type="ECO:0000313" key="6">
    <source>
        <dbReference type="EMBL" id="AEG71453.1"/>
    </source>
</evidence>
<evidence type="ECO:0000313" key="7">
    <source>
        <dbReference type="Proteomes" id="UP000007953"/>
    </source>
</evidence>
<evidence type="ECO:0008006" key="8">
    <source>
        <dbReference type="Google" id="ProtNLM"/>
    </source>
</evidence>
<feature type="domain" description="PilZ" evidence="4">
    <location>
        <begin position="218"/>
        <end position="323"/>
    </location>
</feature>
<dbReference type="InterPro" id="IPR009875">
    <property type="entry name" value="PilZ_domain"/>
</dbReference>
<dbReference type="PATRIC" id="fig|1031711.3.peg.4029"/>
<reference evidence="6 7" key="1">
    <citation type="journal article" date="2011" name="J. Bacteriol.">
        <title>Complete genome sequence of the plant pathogen Ralstonia solanacearum strain Po82.</title>
        <authorList>
            <person name="Xu J."/>
            <person name="Zheng H.J."/>
            <person name="Liu L."/>
            <person name="Pan Z.C."/>
            <person name="Prior P."/>
            <person name="Tang B."/>
            <person name="Xu J.S."/>
            <person name="Zhang H."/>
            <person name="Tian Q."/>
            <person name="Zhang L.Q."/>
            <person name="Feng J."/>
        </authorList>
    </citation>
    <scope>NUCLEOTIDE SEQUENCE [LARGE SCALE GENOMIC DNA]</scope>
    <source>
        <strain evidence="7">Po82</strain>
    </source>
</reference>
<evidence type="ECO:0000259" key="4">
    <source>
        <dbReference type="Pfam" id="PF07238"/>
    </source>
</evidence>
<evidence type="ECO:0000259" key="5">
    <source>
        <dbReference type="Pfam" id="PF12945"/>
    </source>
</evidence>
<keyword evidence="6" id="KW-0614">Plasmid</keyword>
<dbReference type="SUPFAM" id="SSF141371">
    <property type="entry name" value="PilZ domain-like"/>
    <property type="match status" value="1"/>
</dbReference>
<dbReference type="AlphaFoldDB" id="F6G913"/>
<keyword evidence="3" id="KW-0975">Bacterial flagellum</keyword>
<dbReference type="HOGENOM" id="CLU_073573_0_0_4"/>
<evidence type="ECO:0000256" key="1">
    <source>
        <dbReference type="ARBA" id="ARBA00022636"/>
    </source>
</evidence>
<evidence type="ECO:0000256" key="3">
    <source>
        <dbReference type="ARBA" id="ARBA00023143"/>
    </source>
</evidence>
<dbReference type="Proteomes" id="UP000007953">
    <property type="component" value="Plasmid megaplasmid"/>
</dbReference>
<keyword evidence="1" id="KW-0973">c-di-GMP</keyword>
<sequence length="334" mass="36819">MLALQAAPGALKVMSGRAVYDCWSAGAAPRRIMIELQPLDIPLAVPLPWPMLERDGQLLVPKGDVIHSPEEVDLLFTLHRPHRRTDGAAQSAADFAHSQFPQTAFPDIDDAPEDERSIALERLGLRPGGVLTVRLTAGAGQSKGTARVIGYSPQRHLLITMPTEGGRPLMPVKDELLEIHSFSGEGIASFECSVMAVCRLPFEYVVLSSPRRIKSRSLRKSLRIRANVVGKMLISGEPPRMIHISDLSTTGASFRSAHRLEVSGAPARLRFRVKTRDYHSELVAAALIRSEKPAGDLPNVYQYGVEFLELAAAQKMLLQCFIYEQLLWSGQRMV</sequence>
<dbReference type="Gene3D" id="2.30.110.10">
    <property type="entry name" value="Electron Transport, Fmn-binding Protein, Chain A"/>
    <property type="match status" value="1"/>
</dbReference>